<sequence length="68" mass="7602">MQAARWGHTVLNQCRRQPTQCRSLMLLRTGCLGAVAGEGADIVHAIEIEHGRNESDDAVKFRNNKVRD</sequence>
<proteinExistence type="predicted"/>
<protein>
    <submittedName>
        <fullName evidence="1">Uncharacterized protein</fullName>
    </submittedName>
</protein>
<evidence type="ECO:0000313" key="1">
    <source>
        <dbReference type="EMBL" id="KAJ1218865.1"/>
    </source>
</evidence>
<accession>A0AAV7X3R2</accession>
<dbReference type="Proteomes" id="UP001066276">
    <property type="component" value="Chromosome 1_1"/>
</dbReference>
<organism evidence="1 2">
    <name type="scientific">Pleurodeles waltl</name>
    <name type="common">Iberian ribbed newt</name>
    <dbReference type="NCBI Taxonomy" id="8319"/>
    <lineage>
        <taxon>Eukaryota</taxon>
        <taxon>Metazoa</taxon>
        <taxon>Chordata</taxon>
        <taxon>Craniata</taxon>
        <taxon>Vertebrata</taxon>
        <taxon>Euteleostomi</taxon>
        <taxon>Amphibia</taxon>
        <taxon>Batrachia</taxon>
        <taxon>Caudata</taxon>
        <taxon>Salamandroidea</taxon>
        <taxon>Salamandridae</taxon>
        <taxon>Pleurodelinae</taxon>
        <taxon>Pleurodeles</taxon>
    </lineage>
</organism>
<name>A0AAV7X3R2_PLEWA</name>
<dbReference type="AlphaFoldDB" id="A0AAV7X3R2"/>
<reference evidence="1" key="1">
    <citation type="journal article" date="2022" name="bioRxiv">
        <title>Sequencing and chromosome-scale assembly of the giantPleurodeles waltlgenome.</title>
        <authorList>
            <person name="Brown T."/>
            <person name="Elewa A."/>
            <person name="Iarovenko S."/>
            <person name="Subramanian E."/>
            <person name="Araus A.J."/>
            <person name="Petzold A."/>
            <person name="Susuki M."/>
            <person name="Suzuki K.-i.T."/>
            <person name="Hayashi T."/>
            <person name="Toyoda A."/>
            <person name="Oliveira C."/>
            <person name="Osipova E."/>
            <person name="Leigh N.D."/>
            <person name="Simon A."/>
            <person name="Yun M.H."/>
        </authorList>
    </citation>
    <scope>NUCLEOTIDE SEQUENCE</scope>
    <source>
        <strain evidence="1">20211129_DDA</strain>
        <tissue evidence="1">Liver</tissue>
    </source>
</reference>
<keyword evidence="2" id="KW-1185">Reference proteome</keyword>
<dbReference type="EMBL" id="JANPWB010000001">
    <property type="protein sequence ID" value="KAJ1218865.1"/>
    <property type="molecule type" value="Genomic_DNA"/>
</dbReference>
<comment type="caution">
    <text evidence="1">The sequence shown here is derived from an EMBL/GenBank/DDBJ whole genome shotgun (WGS) entry which is preliminary data.</text>
</comment>
<evidence type="ECO:0000313" key="2">
    <source>
        <dbReference type="Proteomes" id="UP001066276"/>
    </source>
</evidence>
<gene>
    <name evidence="1" type="ORF">NDU88_006437</name>
</gene>